<gene>
    <name evidence="1" type="ORF">DPBNPPHM_01595</name>
</gene>
<dbReference type="OrthoDB" id="9964600at2"/>
<evidence type="ECO:0000313" key="2">
    <source>
        <dbReference type="Proteomes" id="UP000434580"/>
    </source>
</evidence>
<evidence type="ECO:0000313" key="1">
    <source>
        <dbReference type="EMBL" id="CAA0112401.1"/>
    </source>
</evidence>
<dbReference type="AlphaFoldDB" id="A0A5S9Q618"/>
<dbReference type="EMBL" id="CACSII010000016">
    <property type="protein sequence ID" value="CAA0112401.1"/>
    <property type="molecule type" value="Genomic_DNA"/>
</dbReference>
<accession>A0A5S9Q618</accession>
<dbReference type="Proteomes" id="UP000434580">
    <property type="component" value="Unassembled WGS sequence"/>
</dbReference>
<name>A0A5S9Q618_9GAMM</name>
<proteinExistence type="predicted"/>
<organism evidence="1 2">
    <name type="scientific">BD1-7 clade bacterium</name>
    <dbReference type="NCBI Taxonomy" id="2029982"/>
    <lineage>
        <taxon>Bacteria</taxon>
        <taxon>Pseudomonadati</taxon>
        <taxon>Pseudomonadota</taxon>
        <taxon>Gammaproteobacteria</taxon>
        <taxon>Cellvibrionales</taxon>
        <taxon>Spongiibacteraceae</taxon>
        <taxon>BD1-7 clade</taxon>
    </lineage>
</organism>
<reference evidence="1 2" key="1">
    <citation type="submission" date="2019-11" db="EMBL/GenBank/DDBJ databases">
        <authorList>
            <person name="Holert J."/>
        </authorList>
    </citation>
    <scope>NUCLEOTIDE SEQUENCE [LARGE SCALE GENOMIC DNA]</scope>
    <source>
        <strain evidence="1">BC5_2</strain>
    </source>
</reference>
<protein>
    <submittedName>
        <fullName evidence="1">Uncharacterized protein</fullName>
    </submittedName>
</protein>
<sequence>MVAPVAENAIGRGRLPSRHDDIHFGRYYAECLETDVFCVEQWMLYALVRGVGLGLNLEPVVSRNYCNCPMDAFLEESFQRLFEDVRARINGFLVVAEYFCSKP</sequence>